<comment type="function">
    <text evidence="13">Involved in the synthesis of the GDP-mannose and dolichol-phosphate-mannose required for a number of critical mannosyl transfer reactions.</text>
</comment>
<dbReference type="Pfam" id="PF03332">
    <property type="entry name" value="PMM"/>
    <property type="match status" value="1"/>
</dbReference>
<keyword evidence="6 13" id="KW-0963">Cytoplasm</keyword>
<dbReference type="EC" id="5.4.2.8" evidence="5 13"/>
<evidence type="ECO:0000256" key="12">
    <source>
        <dbReference type="PIRSR" id="PIRSR605002-3"/>
    </source>
</evidence>
<keyword evidence="8 12" id="KW-0460">Magnesium</keyword>
<feature type="binding site" evidence="12">
    <location>
        <position position="231"/>
    </location>
    <ligand>
        <name>Mg(2+)</name>
        <dbReference type="ChEBI" id="CHEBI:18420"/>
        <label>1</label>
    </ligand>
</feature>
<comment type="subcellular location">
    <subcellularLocation>
        <location evidence="1 13">Cytoplasm</location>
    </subcellularLocation>
</comment>
<feature type="binding site" evidence="11">
    <location>
        <position position="139"/>
    </location>
    <ligand>
        <name>alpha-D-mannose 1-phosphate</name>
        <dbReference type="ChEBI" id="CHEBI:58409"/>
    </ligand>
</feature>
<feature type="binding site" evidence="11">
    <location>
        <position position="24"/>
    </location>
    <ligand>
        <name>alpha-D-mannose 1-phosphate</name>
        <dbReference type="ChEBI" id="CHEBI:58409"/>
    </ligand>
</feature>
<evidence type="ECO:0000256" key="4">
    <source>
        <dbReference type="ARBA" id="ARBA00011738"/>
    </source>
</evidence>
<feature type="binding site" evidence="12">
    <location>
        <position position="226"/>
    </location>
    <ligand>
        <name>Mg(2+)</name>
        <dbReference type="ChEBI" id="CHEBI:18420"/>
        <label>1</label>
    </ligand>
</feature>
<dbReference type="SFLD" id="SFLDG01143">
    <property type="entry name" value="C2.B.3:_Phosphomannomutase_Lik"/>
    <property type="match status" value="1"/>
</dbReference>
<feature type="binding site" evidence="12">
    <location>
        <position position="17"/>
    </location>
    <ligand>
        <name>Mg(2+)</name>
        <dbReference type="ChEBI" id="CHEBI:18420"/>
        <label>1</label>
    </ligand>
</feature>
<dbReference type="EMBL" id="LR006339">
    <property type="protein sequence ID" value="SVE75958.1"/>
    <property type="molecule type" value="mRNA"/>
</dbReference>
<dbReference type="InterPro" id="IPR036412">
    <property type="entry name" value="HAD-like_sf"/>
</dbReference>
<dbReference type="SFLD" id="SFLDS00003">
    <property type="entry name" value="Haloacid_Dehalogenase"/>
    <property type="match status" value="1"/>
</dbReference>
<comment type="catalytic activity">
    <reaction evidence="13">
        <text>alpha-D-mannose 1-phosphate = D-mannose 6-phosphate</text>
        <dbReference type="Rhea" id="RHEA:11140"/>
        <dbReference type="ChEBI" id="CHEBI:58409"/>
        <dbReference type="ChEBI" id="CHEBI:58735"/>
        <dbReference type="EC" id="5.4.2.8"/>
    </reaction>
</comment>
<dbReference type="GO" id="GO:0004615">
    <property type="term" value="F:phosphomannomutase activity"/>
    <property type="evidence" value="ECO:0007669"/>
    <property type="project" value="UniProtKB-EC"/>
</dbReference>
<dbReference type="SUPFAM" id="SSF56784">
    <property type="entry name" value="HAD-like"/>
    <property type="match status" value="1"/>
</dbReference>
<sequence length="252" mass="28301">MSSSFKREEIICLFDVDGTLTKSRQKIHPTTEEFLLSKVKLVATIGLVGGSDLVKIAEQMGGADVINKFDYVFAENGLVAYKNGGLIGKMSIQEHVGEEKLQLFINSALSYMSKLKLPVKRGTFIEFRDGLVNVCPVGRSCSQAERDQFAAYDKDHRIREIFVKHLEAEFSDLGLVFSIGGQISFDVFPKGWDKTYALRFVEKDGYKEIHFFGDKTAPGGNDHEIYEDPRTIGHKVTCPEDTIQELKTLLHL</sequence>
<comment type="cofactor">
    <cofactor evidence="12">
        <name>Mg(2+)</name>
        <dbReference type="ChEBI" id="CHEBI:18420"/>
    </cofactor>
</comment>
<organism evidence="14">
    <name type="scientific">Daphnia hispanica</name>
    <dbReference type="NCBI Taxonomy" id="575233"/>
    <lineage>
        <taxon>Eukaryota</taxon>
        <taxon>Metazoa</taxon>
        <taxon>Ecdysozoa</taxon>
        <taxon>Arthropoda</taxon>
        <taxon>Crustacea</taxon>
        <taxon>Branchiopoda</taxon>
        <taxon>Diplostraca</taxon>
        <taxon>Cladocera</taxon>
        <taxon>Anomopoda</taxon>
        <taxon>Daphniidae</taxon>
        <taxon>Daphnia</taxon>
    </lineage>
</organism>
<evidence type="ECO:0000256" key="11">
    <source>
        <dbReference type="PIRSR" id="PIRSR605002-2"/>
    </source>
</evidence>
<dbReference type="PANTHER" id="PTHR10466:SF0">
    <property type="entry name" value="PHOSPHOMANNOMUTASE"/>
    <property type="match status" value="1"/>
</dbReference>
<dbReference type="InterPro" id="IPR006379">
    <property type="entry name" value="HAD-SF_hydro_IIB"/>
</dbReference>
<feature type="binding site" evidence="12">
    <location>
        <position position="15"/>
    </location>
    <ligand>
        <name>Mg(2+)</name>
        <dbReference type="ChEBI" id="CHEBI:18420"/>
        <label>1</label>
    </ligand>
</feature>
<dbReference type="InterPro" id="IPR005002">
    <property type="entry name" value="PMM"/>
</dbReference>
<dbReference type="CDD" id="cd02585">
    <property type="entry name" value="HAD_PMM"/>
    <property type="match status" value="1"/>
</dbReference>
<evidence type="ECO:0000256" key="13">
    <source>
        <dbReference type="RuleBase" id="RU361118"/>
    </source>
</evidence>
<feature type="binding site" evidence="11">
    <location>
        <position position="128"/>
    </location>
    <ligand>
        <name>alpha-D-mannose 1-phosphate</name>
        <dbReference type="ChEBI" id="CHEBI:58409"/>
    </ligand>
</feature>
<dbReference type="SFLD" id="SFLDG01140">
    <property type="entry name" value="C2.B:_Phosphomannomutase_and_P"/>
    <property type="match status" value="1"/>
</dbReference>
<dbReference type="GO" id="GO:0005829">
    <property type="term" value="C:cytosol"/>
    <property type="evidence" value="ECO:0007669"/>
    <property type="project" value="TreeGrafter"/>
</dbReference>
<dbReference type="GO" id="GO:0009298">
    <property type="term" value="P:GDP-mannose biosynthetic process"/>
    <property type="evidence" value="ECO:0007669"/>
    <property type="project" value="UniProtKB-UniPathway"/>
</dbReference>
<keyword evidence="7 12" id="KW-0479">Metal-binding</keyword>
<dbReference type="InterPro" id="IPR023214">
    <property type="entry name" value="HAD_sf"/>
</dbReference>
<comment type="subunit">
    <text evidence="4 13">Homodimer.</text>
</comment>
<dbReference type="Gene3D" id="3.30.1240.20">
    <property type="match status" value="1"/>
</dbReference>
<dbReference type="InterPro" id="IPR043169">
    <property type="entry name" value="PMM_cap"/>
</dbReference>
<dbReference type="NCBIfam" id="TIGR01484">
    <property type="entry name" value="HAD-SF-IIB"/>
    <property type="match status" value="1"/>
</dbReference>
<evidence type="ECO:0000256" key="10">
    <source>
        <dbReference type="PIRSR" id="PIRSR605002-1"/>
    </source>
</evidence>
<comment type="pathway">
    <text evidence="2 13">Nucleotide-sugar biosynthesis; GDP-alpha-D-mannose biosynthesis; alpha-D-mannose 1-phosphate from D-fructose 6-phosphate: step 2/2.</text>
</comment>
<dbReference type="SFLD" id="SFLDF00445">
    <property type="entry name" value="alpha-phosphomannomutase"/>
    <property type="match status" value="1"/>
</dbReference>
<feature type="active site" description="Nucleophile" evidence="10">
    <location>
        <position position="15"/>
    </location>
</feature>
<reference evidence="14" key="1">
    <citation type="submission" date="2018-08" db="EMBL/GenBank/DDBJ databases">
        <authorList>
            <person name="Cornetti L."/>
        </authorList>
    </citation>
    <scope>NUCLEOTIDE SEQUENCE</scope>
    <source>
        <strain evidence="14">PT-GA-1</strain>
    </source>
</reference>
<dbReference type="PANTHER" id="PTHR10466">
    <property type="entry name" value="PHOSPHOMANNOMUTASE"/>
    <property type="match status" value="1"/>
</dbReference>
<evidence type="ECO:0000256" key="9">
    <source>
        <dbReference type="ARBA" id="ARBA00023235"/>
    </source>
</evidence>
<evidence type="ECO:0000256" key="6">
    <source>
        <dbReference type="ARBA" id="ARBA00022490"/>
    </source>
</evidence>
<protein>
    <recommendedName>
        <fullName evidence="5 13">Phosphomannomutase</fullName>
        <ecNumber evidence="5 13">5.4.2.8</ecNumber>
    </recommendedName>
</protein>
<feature type="binding site" evidence="11">
    <location>
        <position position="186"/>
    </location>
    <ligand>
        <name>alpha-D-mannose 1-phosphate</name>
        <dbReference type="ChEBI" id="CHEBI:58409"/>
    </ligand>
</feature>
<proteinExistence type="evidence at transcript level"/>
<accession>A0A4Y7M320</accession>
<name>A0A4Y7M320_9CRUS</name>
<evidence type="ECO:0000313" key="14">
    <source>
        <dbReference type="EMBL" id="SVE75958.1"/>
    </source>
</evidence>
<dbReference type="GO" id="GO:0006013">
    <property type="term" value="P:mannose metabolic process"/>
    <property type="evidence" value="ECO:0007669"/>
    <property type="project" value="TreeGrafter"/>
</dbReference>
<dbReference type="Gene3D" id="3.40.50.1000">
    <property type="entry name" value="HAD superfamily/HAD-like"/>
    <property type="match status" value="1"/>
</dbReference>
<evidence type="ECO:0000256" key="8">
    <source>
        <dbReference type="ARBA" id="ARBA00022842"/>
    </source>
</evidence>
<evidence type="ECO:0000256" key="3">
    <source>
        <dbReference type="ARBA" id="ARBA00009736"/>
    </source>
</evidence>
<dbReference type="GO" id="GO:0006487">
    <property type="term" value="P:protein N-linked glycosylation"/>
    <property type="evidence" value="ECO:0007669"/>
    <property type="project" value="TreeGrafter"/>
</dbReference>
<evidence type="ECO:0000256" key="7">
    <source>
        <dbReference type="ARBA" id="ARBA00022723"/>
    </source>
</evidence>
<feature type="binding site" evidence="11">
    <location>
        <position position="146"/>
    </location>
    <ligand>
        <name>alpha-D-mannose 1-phosphate</name>
        <dbReference type="ChEBI" id="CHEBI:58409"/>
    </ligand>
</feature>
<evidence type="ECO:0000256" key="2">
    <source>
        <dbReference type="ARBA" id="ARBA00004699"/>
    </source>
</evidence>
<dbReference type="AlphaFoldDB" id="A0A4Y7M320"/>
<feature type="active site" description="Proton donor/acceptor" evidence="10">
    <location>
        <position position="17"/>
    </location>
</feature>
<dbReference type="FunFam" id="3.30.1240.20:FF:000001">
    <property type="entry name" value="Phosphomannomutase"/>
    <property type="match status" value="1"/>
</dbReference>
<comment type="similarity">
    <text evidence="3 13">Belongs to the eukaryotic PMM family.</text>
</comment>
<evidence type="ECO:0000256" key="1">
    <source>
        <dbReference type="ARBA" id="ARBA00004496"/>
    </source>
</evidence>
<feature type="binding site" evidence="12">
    <location>
        <position position="214"/>
    </location>
    <ligand>
        <name>Mg(2+)</name>
        <dbReference type="ChEBI" id="CHEBI:18420"/>
        <label>1</label>
    </ligand>
</feature>
<dbReference type="GO" id="GO:0046872">
    <property type="term" value="F:metal ion binding"/>
    <property type="evidence" value="ECO:0007669"/>
    <property type="project" value="UniProtKB-KW"/>
</dbReference>
<evidence type="ECO:0000256" key="5">
    <source>
        <dbReference type="ARBA" id="ARBA00012730"/>
    </source>
</evidence>
<feature type="binding site" evidence="11">
    <location>
        <position position="184"/>
    </location>
    <ligand>
        <name>alpha-D-mannose 1-phosphate</name>
        <dbReference type="ChEBI" id="CHEBI:58409"/>
    </ligand>
</feature>
<feature type="binding site" evidence="12">
    <location>
        <position position="228"/>
    </location>
    <ligand>
        <name>Mg(2+)</name>
        <dbReference type="ChEBI" id="CHEBI:18420"/>
        <label>1</label>
    </ligand>
</feature>
<dbReference type="UniPathway" id="UPA00126">
    <property type="reaction ID" value="UER00424"/>
</dbReference>
<keyword evidence="9 13" id="KW-0413">Isomerase</keyword>
<gene>
    <name evidence="14" type="primary">EOG090X0BFR</name>
</gene>